<comment type="caution">
    <text evidence="1">The sequence shown here is derived from an EMBL/GenBank/DDBJ whole genome shotgun (WGS) entry which is preliminary data.</text>
</comment>
<evidence type="ECO:0000313" key="1">
    <source>
        <dbReference type="EMBL" id="MFD2260345.1"/>
    </source>
</evidence>
<dbReference type="InterPro" id="IPR029058">
    <property type="entry name" value="AB_hydrolase_fold"/>
</dbReference>
<evidence type="ECO:0008006" key="3">
    <source>
        <dbReference type="Google" id="ProtNLM"/>
    </source>
</evidence>
<dbReference type="EMBL" id="JBHUIR010000038">
    <property type="protein sequence ID" value="MFD2260345.1"/>
    <property type="molecule type" value="Genomic_DNA"/>
</dbReference>
<evidence type="ECO:0000313" key="2">
    <source>
        <dbReference type="Proteomes" id="UP001597373"/>
    </source>
</evidence>
<protein>
    <recommendedName>
        <fullName evidence="3">Alpha/beta hydrolase</fullName>
    </recommendedName>
</protein>
<sequence>MTVQEKPCVRAAALILPGEMPEDEAEALVSALTAAGIKTTVLATDTHAKPSANAVLERAVSAPGAMDEHGAKRPVFLLGHGFDAALAVALLRTMPNRFAGAMLARADYMPPLQRAVYHWLLRWERFRLGSDVPSRILHEAGKTPPTVGQAIIRIGLNHLLAPERLKQLSRHVDILVIPFPEARHPLFRKGFLNPERSTCTEKRIHFLSNLNQDLKNIFPAWIEDALDGAAERNTLA</sequence>
<dbReference type="SUPFAM" id="SSF53474">
    <property type="entry name" value="alpha/beta-Hydrolases"/>
    <property type="match status" value="1"/>
</dbReference>
<dbReference type="Proteomes" id="UP001597373">
    <property type="component" value="Unassembled WGS sequence"/>
</dbReference>
<name>A0ABW5DI03_9HYPH</name>
<proteinExistence type="predicted"/>
<gene>
    <name evidence="1" type="ORF">ACFSMZ_11290</name>
</gene>
<organism evidence="1 2">
    <name type="scientific">Chelativorans composti</name>
    <dbReference type="NCBI Taxonomy" id="768533"/>
    <lineage>
        <taxon>Bacteria</taxon>
        <taxon>Pseudomonadati</taxon>
        <taxon>Pseudomonadota</taxon>
        <taxon>Alphaproteobacteria</taxon>
        <taxon>Hyphomicrobiales</taxon>
        <taxon>Phyllobacteriaceae</taxon>
        <taxon>Chelativorans</taxon>
    </lineage>
</organism>
<reference evidence="2" key="1">
    <citation type="journal article" date="2019" name="Int. J. Syst. Evol. Microbiol.">
        <title>The Global Catalogue of Microorganisms (GCM) 10K type strain sequencing project: providing services to taxonomists for standard genome sequencing and annotation.</title>
        <authorList>
            <consortium name="The Broad Institute Genomics Platform"/>
            <consortium name="The Broad Institute Genome Sequencing Center for Infectious Disease"/>
            <person name="Wu L."/>
            <person name="Ma J."/>
        </authorList>
    </citation>
    <scope>NUCLEOTIDE SEQUENCE [LARGE SCALE GENOMIC DNA]</scope>
    <source>
        <strain evidence="2">KCTC 23707</strain>
    </source>
</reference>
<accession>A0ABW5DI03</accession>
<keyword evidence="2" id="KW-1185">Reference proteome</keyword>